<dbReference type="OrthoDB" id="10302672at2759"/>
<sequence>MATQDSSSTQMFGKDVNQILAEHENQKTQKEQETSNRGRGRGRGGKRGRGGTTNTTSTTRQTRSETKGEIRKPKENTPNEDEGEEESQEEPYSELTEEDNEEGDGKETTKGEERMVGRGEDEDKEIIKLGDEADLVKEDAHIEREHERYVNELLKLYDKGKVGKFQMLEVAYTRWCEKVKSQPRPIEMLNCSSEEDEVEPSSLKRKGKDQSVEKPSKVGKKMNQGTMLTHRLIDLAPYWDGKMSACFGYVPLTIFVPAWVLADKTHMANRRKQTSSCSDIVSYVGLRVPSEWRQSFLMWLTSFDLYQVGWDTLSSNEEQITAVTGGRMLSHLAVNNRNQNMNHHQHTNQPSRRGHDGGFNQGQHGHHDHYDQGIGGSGSYGGAGRSRGQRGRGFSRGGSERSGTLRNSQTPIPTTIVNGVAVPKYGPGAFEALKAAKQAGANGSGAAAPQ</sequence>
<evidence type="ECO:0000313" key="2">
    <source>
        <dbReference type="EMBL" id="EGG07757.1"/>
    </source>
</evidence>
<dbReference type="AlphaFoldDB" id="F4RIX4"/>
<feature type="compositionally biased region" description="Polar residues" evidence="1">
    <location>
        <begin position="404"/>
        <end position="414"/>
    </location>
</feature>
<gene>
    <name evidence="2" type="ORF">MELLADRAFT_105652</name>
</gene>
<dbReference type="InParanoid" id="F4RIX4"/>
<feature type="region of interest" description="Disordered" evidence="1">
    <location>
        <begin position="1"/>
        <end position="124"/>
    </location>
</feature>
<proteinExistence type="predicted"/>
<feature type="compositionally biased region" description="Low complexity" evidence="1">
    <location>
        <begin position="52"/>
        <end position="61"/>
    </location>
</feature>
<dbReference type="RefSeq" id="XP_007409089.1">
    <property type="nucleotide sequence ID" value="XM_007409027.1"/>
</dbReference>
<feature type="compositionally biased region" description="Basic and acidic residues" evidence="1">
    <location>
        <begin position="103"/>
        <end position="124"/>
    </location>
</feature>
<feature type="compositionally biased region" description="Basic residues" evidence="1">
    <location>
        <begin position="38"/>
        <end position="49"/>
    </location>
</feature>
<dbReference type="Proteomes" id="UP000001072">
    <property type="component" value="Unassembled WGS sequence"/>
</dbReference>
<feature type="compositionally biased region" description="Polar residues" evidence="1">
    <location>
        <begin position="1"/>
        <end position="11"/>
    </location>
</feature>
<protein>
    <submittedName>
        <fullName evidence="2">Uncharacterized protein</fullName>
    </submittedName>
</protein>
<evidence type="ECO:0000313" key="3">
    <source>
        <dbReference type="Proteomes" id="UP000001072"/>
    </source>
</evidence>
<feature type="region of interest" description="Disordered" evidence="1">
    <location>
        <begin position="190"/>
        <end position="220"/>
    </location>
</feature>
<accession>F4RIX4</accession>
<dbReference type="GeneID" id="18922682"/>
<feature type="compositionally biased region" description="Acidic residues" evidence="1">
    <location>
        <begin position="78"/>
        <end position="102"/>
    </location>
</feature>
<feature type="compositionally biased region" description="Basic and acidic residues" evidence="1">
    <location>
        <begin position="62"/>
        <end position="77"/>
    </location>
</feature>
<dbReference type="VEuPathDB" id="FungiDB:MELLADRAFT_105652"/>
<dbReference type="HOGENOM" id="CLU_045282_0_0_1"/>
<dbReference type="KEGG" id="mlr:MELLADRAFT_105652"/>
<keyword evidence="3" id="KW-1185">Reference proteome</keyword>
<organism evidence="3">
    <name type="scientific">Melampsora larici-populina (strain 98AG31 / pathotype 3-4-7)</name>
    <name type="common">Poplar leaf rust fungus</name>
    <dbReference type="NCBI Taxonomy" id="747676"/>
    <lineage>
        <taxon>Eukaryota</taxon>
        <taxon>Fungi</taxon>
        <taxon>Dikarya</taxon>
        <taxon>Basidiomycota</taxon>
        <taxon>Pucciniomycotina</taxon>
        <taxon>Pucciniomycetes</taxon>
        <taxon>Pucciniales</taxon>
        <taxon>Melampsoraceae</taxon>
        <taxon>Melampsora</taxon>
    </lineage>
</organism>
<evidence type="ECO:0000256" key="1">
    <source>
        <dbReference type="SAM" id="MobiDB-lite"/>
    </source>
</evidence>
<feature type="compositionally biased region" description="Gly residues" evidence="1">
    <location>
        <begin position="373"/>
        <end position="385"/>
    </location>
</feature>
<dbReference type="EMBL" id="GL883103">
    <property type="protein sequence ID" value="EGG07757.1"/>
    <property type="molecule type" value="Genomic_DNA"/>
</dbReference>
<name>F4RIX4_MELLP</name>
<feature type="region of interest" description="Disordered" evidence="1">
    <location>
        <begin position="341"/>
        <end position="414"/>
    </location>
</feature>
<feature type="compositionally biased region" description="Basic and acidic residues" evidence="1">
    <location>
        <begin position="21"/>
        <end position="36"/>
    </location>
</feature>
<reference evidence="3" key="1">
    <citation type="journal article" date="2011" name="Proc. Natl. Acad. Sci. U.S.A.">
        <title>Obligate biotrophy features unraveled by the genomic analysis of rust fungi.</title>
        <authorList>
            <person name="Duplessis S."/>
            <person name="Cuomo C.A."/>
            <person name="Lin Y.-C."/>
            <person name="Aerts A."/>
            <person name="Tisserant E."/>
            <person name="Veneault-Fourrey C."/>
            <person name="Joly D.L."/>
            <person name="Hacquard S."/>
            <person name="Amselem J."/>
            <person name="Cantarel B.L."/>
            <person name="Chiu R."/>
            <person name="Coutinho P.M."/>
            <person name="Feau N."/>
            <person name="Field M."/>
            <person name="Frey P."/>
            <person name="Gelhaye E."/>
            <person name="Goldberg J."/>
            <person name="Grabherr M.G."/>
            <person name="Kodira C.D."/>
            <person name="Kohler A."/>
            <person name="Kuees U."/>
            <person name="Lindquist E.A."/>
            <person name="Lucas S.M."/>
            <person name="Mago R."/>
            <person name="Mauceli E."/>
            <person name="Morin E."/>
            <person name="Murat C."/>
            <person name="Pangilinan J.L."/>
            <person name="Park R."/>
            <person name="Pearson M."/>
            <person name="Quesneville H."/>
            <person name="Rouhier N."/>
            <person name="Sakthikumar S."/>
            <person name="Salamov A.A."/>
            <person name="Schmutz J."/>
            <person name="Selles B."/>
            <person name="Shapiro H."/>
            <person name="Tanguay P."/>
            <person name="Tuskan G.A."/>
            <person name="Henrissat B."/>
            <person name="Van de Peer Y."/>
            <person name="Rouze P."/>
            <person name="Ellis J.G."/>
            <person name="Dodds P.N."/>
            <person name="Schein J.E."/>
            <person name="Zhong S."/>
            <person name="Hamelin R.C."/>
            <person name="Grigoriev I.V."/>
            <person name="Szabo L.J."/>
            <person name="Martin F."/>
        </authorList>
    </citation>
    <scope>NUCLEOTIDE SEQUENCE [LARGE SCALE GENOMIC DNA]</scope>
    <source>
        <strain evidence="3">98AG31 / pathotype 3-4-7</strain>
    </source>
</reference>